<dbReference type="AlphaFoldDB" id="A0A0V1AZA4"/>
<sequence length="40" mass="4320">LHYSTSEMLHMAACPWIADTGKPFSGTKIEGISRQGVEIG</sequence>
<proteinExistence type="predicted"/>
<accession>A0A0V1AZA4</accession>
<gene>
    <name evidence="1" type="ORF">T01_10646</name>
</gene>
<organism evidence="1 2">
    <name type="scientific">Trichinella spiralis</name>
    <name type="common">Trichina worm</name>
    <dbReference type="NCBI Taxonomy" id="6334"/>
    <lineage>
        <taxon>Eukaryota</taxon>
        <taxon>Metazoa</taxon>
        <taxon>Ecdysozoa</taxon>
        <taxon>Nematoda</taxon>
        <taxon>Enoplea</taxon>
        <taxon>Dorylaimia</taxon>
        <taxon>Trichinellida</taxon>
        <taxon>Trichinellidae</taxon>
        <taxon>Trichinella</taxon>
    </lineage>
</organism>
<evidence type="ECO:0000313" key="2">
    <source>
        <dbReference type="Proteomes" id="UP000054776"/>
    </source>
</evidence>
<feature type="non-terminal residue" evidence="1">
    <location>
        <position position="1"/>
    </location>
</feature>
<comment type="caution">
    <text evidence="1">The sequence shown here is derived from an EMBL/GenBank/DDBJ whole genome shotgun (WGS) entry which is preliminary data.</text>
</comment>
<keyword evidence="2" id="KW-1185">Reference proteome</keyword>
<dbReference type="EMBL" id="JYDH01000151">
    <property type="protein sequence ID" value="KRY30069.1"/>
    <property type="molecule type" value="Genomic_DNA"/>
</dbReference>
<protein>
    <submittedName>
        <fullName evidence="1">Uncharacterized protein</fullName>
    </submittedName>
</protein>
<feature type="non-terminal residue" evidence="1">
    <location>
        <position position="40"/>
    </location>
</feature>
<reference evidence="1 2" key="1">
    <citation type="submission" date="2015-01" db="EMBL/GenBank/DDBJ databases">
        <title>Evolution of Trichinella species and genotypes.</title>
        <authorList>
            <person name="Korhonen P.K."/>
            <person name="Edoardo P."/>
            <person name="Giuseppe L.R."/>
            <person name="Gasser R.B."/>
        </authorList>
    </citation>
    <scope>NUCLEOTIDE SEQUENCE [LARGE SCALE GENOMIC DNA]</scope>
    <source>
        <strain evidence="1">ISS3</strain>
    </source>
</reference>
<name>A0A0V1AZA4_TRISP</name>
<dbReference type="InParanoid" id="A0A0V1AZA4"/>
<dbReference type="Proteomes" id="UP000054776">
    <property type="component" value="Unassembled WGS sequence"/>
</dbReference>
<evidence type="ECO:0000313" key="1">
    <source>
        <dbReference type="EMBL" id="KRY30069.1"/>
    </source>
</evidence>